<evidence type="ECO:0000313" key="4">
    <source>
        <dbReference type="Proteomes" id="UP000256304"/>
    </source>
</evidence>
<name>A0A3D9Q0W2_9BACL</name>
<accession>A0A3D9Q0W2</accession>
<keyword evidence="2" id="KW-0732">Signal</keyword>
<feature type="compositionally biased region" description="Low complexity" evidence="1">
    <location>
        <begin position="27"/>
        <end position="86"/>
    </location>
</feature>
<dbReference type="SUPFAM" id="SSF53850">
    <property type="entry name" value="Periplasmic binding protein-like II"/>
    <property type="match status" value="1"/>
</dbReference>
<comment type="caution">
    <text evidence="3">The sequence shown here is derived from an EMBL/GenBank/DDBJ whole genome shotgun (WGS) entry which is preliminary data.</text>
</comment>
<proteinExistence type="predicted"/>
<dbReference type="Proteomes" id="UP000256304">
    <property type="component" value="Unassembled WGS sequence"/>
</dbReference>
<feature type="region of interest" description="Disordered" evidence="1">
    <location>
        <begin position="21"/>
        <end position="94"/>
    </location>
</feature>
<dbReference type="RefSeq" id="WP_116192529.1">
    <property type="nucleotide sequence ID" value="NZ_QTTN01000059.1"/>
</dbReference>
<dbReference type="InterPro" id="IPR006059">
    <property type="entry name" value="SBP"/>
</dbReference>
<organism evidence="3 4">
    <name type="scientific">Paenibacillus taihuensis</name>
    <dbReference type="NCBI Taxonomy" id="1156355"/>
    <lineage>
        <taxon>Bacteria</taxon>
        <taxon>Bacillati</taxon>
        <taxon>Bacillota</taxon>
        <taxon>Bacilli</taxon>
        <taxon>Bacillales</taxon>
        <taxon>Paenibacillaceae</taxon>
        <taxon>Paenibacillus</taxon>
    </lineage>
</organism>
<sequence length="483" mass="52672">MNKHLAVVTIASLLALSTVGCSGDSGSSENTTAPAANANADSGSNANSSTSSNADANASSNSNANAEATDDSSGNNAGSDNAAATGPTADKYPKLDNPNLTLVYYMSPEQYAQTKKENPDYFDNTMETIPEFEKKYGGKVQVIATDWGGMLEKTTAMQNAGTAPDLFLVSDQTFHNTVTKNIVQPVDDVTTDEDYAFWKVGKSVFAWKGKTYAIPIKPYFKYILYNKTMFEDNGLKTPKEYYQEGDWNFDSFAEVGKELTQDTTGSGKIDQWGFSTYQDFIPAIMVENGGSFLKVTDQSVTSGLSDPATQEAMKYLSDWTKQPGGFINFSLNVYDAFNSGKLAMAVGPEYPQPSLSFDVDMVPFPVGPSNKDQSEFVYPQGWSVPTGSKNPQGAAAFVYMLNQLTKDKGEKLELKRFGQENYDMINDPDMKITYSIDKGLSNIWFLIGSVANLMHDQVPPATIAEKINPQINAAIEKVYGKQQ</sequence>
<dbReference type="Pfam" id="PF13416">
    <property type="entry name" value="SBP_bac_8"/>
    <property type="match status" value="1"/>
</dbReference>
<keyword evidence="4" id="KW-1185">Reference proteome</keyword>
<dbReference type="PANTHER" id="PTHR43649">
    <property type="entry name" value="ARABINOSE-BINDING PROTEIN-RELATED"/>
    <property type="match status" value="1"/>
</dbReference>
<protein>
    <submittedName>
        <fullName evidence="3">ABC-type glycerol-3-phosphate transport system substrate-binding protein</fullName>
    </submittedName>
</protein>
<feature type="chain" id="PRO_5038436187" evidence="2">
    <location>
        <begin position="23"/>
        <end position="483"/>
    </location>
</feature>
<gene>
    <name evidence="3" type="ORF">A8990_1597</name>
</gene>
<evidence type="ECO:0000256" key="2">
    <source>
        <dbReference type="SAM" id="SignalP"/>
    </source>
</evidence>
<dbReference type="InterPro" id="IPR050490">
    <property type="entry name" value="Bact_solute-bd_prot1"/>
</dbReference>
<dbReference type="PANTHER" id="PTHR43649:SF12">
    <property type="entry name" value="DIACETYLCHITOBIOSE BINDING PROTEIN DASA"/>
    <property type="match status" value="1"/>
</dbReference>
<reference evidence="3 4" key="1">
    <citation type="submission" date="2018-08" db="EMBL/GenBank/DDBJ databases">
        <title>Genomic Encyclopedia of Type Strains, Phase III (KMG-III): the genomes of soil and plant-associated and newly described type strains.</title>
        <authorList>
            <person name="Whitman W."/>
        </authorList>
    </citation>
    <scope>NUCLEOTIDE SEQUENCE [LARGE SCALE GENOMIC DNA]</scope>
    <source>
        <strain evidence="3 4">CGMCC 1.10966</strain>
    </source>
</reference>
<dbReference type="PROSITE" id="PS51257">
    <property type="entry name" value="PROKAR_LIPOPROTEIN"/>
    <property type="match status" value="1"/>
</dbReference>
<feature type="signal peptide" evidence="2">
    <location>
        <begin position="1"/>
        <end position="22"/>
    </location>
</feature>
<dbReference type="Gene3D" id="3.40.190.10">
    <property type="entry name" value="Periplasmic binding protein-like II"/>
    <property type="match status" value="1"/>
</dbReference>
<evidence type="ECO:0000256" key="1">
    <source>
        <dbReference type="SAM" id="MobiDB-lite"/>
    </source>
</evidence>
<evidence type="ECO:0000313" key="3">
    <source>
        <dbReference type="EMBL" id="REE56445.1"/>
    </source>
</evidence>
<dbReference type="AlphaFoldDB" id="A0A3D9Q0W2"/>
<dbReference type="EMBL" id="QTTN01000059">
    <property type="protein sequence ID" value="REE56445.1"/>
    <property type="molecule type" value="Genomic_DNA"/>
</dbReference>
<dbReference type="OrthoDB" id="383937at2"/>